<dbReference type="GO" id="GO:0015293">
    <property type="term" value="F:symporter activity"/>
    <property type="evidence" value="ECO:0007669"/>
    <property type="project" value="UniProtKB-KW"/>
</dbReference>
<dbReference type="GO" id="GO:0035725">
    <property type="term" value="P:sodium ion transmembrane transport"/>
    <property type="evidence" value="ECO:0007669"/>
    <property type="project" value="TreeGrafter"/>
</dbReference>
<keyword evidence="8" id="KW-0479">Metal-binding</keyword>
<keyword evidence="6" id="KW-1133">Transmembrane helix</keyword>
<dbReference type="Pfam" id="PF00209">
    <property type="entry name" value="SNF"/>
    <property type="match status" value="1"/>
</dbReference>
<name>A0A7R8XCN3_9CRUS</name>
<accession>A0A7R8XCN3</accession>
<dbReference type="OrthoDB" id="6581954at2759"/>
<evidence type="ECO:0000256" key="2">
    <source>
        <dbReference type="ARBA" id="ARBA00006459"/>
    </source>
</evidence>
<evidence type="ECO:0000313" key="10">
    <source>
        <dbReference type="Proteomes" id="UP000677054"/>
    </source>
</evidence>
<dbReference type="GO" id="GO:0005886">
    <property type="term" value="C:plasma membrane"/>
    <property type="evidence" value="ECO:0007669"/>
    <property type="project" value="TreeGrafter"/>
</dbReference>
<gene>
    <name evidence="9" type="ORF">DSTB1V02_LOCUS6963</name>
</gene>
<dbReference type="PANTHER" id="PTHR11616">
    <property type="entry name" value="SODIUM/CHLORIDE DEPENDENT TRANSPORTER"/>
    <property type="match status" value="1"/>
</dbReference>
<reference evidence="9" key="1">
    <citation type="submission" date="2020-11" db="EMBL/GenBank/DDBJ databases">
        <authorList>
            <person name="Tran Van P."/>
        </authorList>
    </citation>
    <scope>NUCLEOTIDE SEQUENCE</scope>
</reference>
<dbReference type="EMBL" id="CAJPEV010001350">
    <property type="protein sequence ID" value="CAG0892169.1"/>
    <property type="molecule type" value="Genomic_DNA"/>
</dbReference>
<dbReference type="SUPFAM" id="SSF161070">
    <property type="entry name" value="SNF-like"/>
    <property type="match status" value="1"/>
</dbReference>
<organism evidence="9">
    <name type="scientific">Darwinula stevensoni</name>
    <dbReference type="NCBI Taxonomy" id="69355"/>
    <lineage>
        <taxon>Eukaryota</taxon>
        <taxon>Metazoa</taxon>
        <taxon>Ecdysozoa</taxon>
        <taxon>Arthropoda</taxon>
        <taxon>Crustacea</taxon>
        <taxon>Oligostraca</taxon>
        <taxon>Ostracoda</taxon>
        <taxon>Podocopa</taxon>
        <taxon>Podocopida</taxon>
        <taxon>Darwinulocopina</taxon>
        <taxon>Darwinuloidea</taxon>
        <taxon>Darwinulidae</taxon>
        <taxon>Darwinula</taxon>
    </lineage>
</organism>
<dbReference type="InterPro" id="IPR000175">
    <property type="entry name" value="Na/ntran_symport"/>
</dbReference>
<protein>
    <submittedName>
        <fullName evidence="9">Uncharacterized protein</fullName>
    </submittedName>
</protein>
<evidence type="ECO:0000256" key="4">
    <source>
        <dbReference type="ARBA" id="ARBA00022692"/>
    </source>
</evidence>
<evidence type="ECO:0000256" key="5">
    <source>
        <dbReference type="ARBA" id="ARBA00022847"/>
    </source>
</evidence>
<feature type="binding site" evidence="8">
    <location>
        <position position="90"/>
    </location>
    <ligand>
        <name>Na(+)</name>
        <dbReference type="ChEBI" id="CHEBI:29101"/>
        <label>1</label>
    </ligand>
</feature>
<dbReference type="PANTHER" id="PTHR11616:SF240">
    <property type="entry name" value="BLOATED TUBULES, ISOFORM B-RELATED"/>
    <property type="match status" value="1"/>
</dbReference>
<evidence type="ECO:0000256" key="1">
    <source>
        <dbReference type="ARBA" id="ARBA00004141"/>
    </source>
</evidence>
<keyword evidence="10" id="KW-1185">Reference proteome</keyword>
<evidence type="ECO:0000256" key="6">
    <source>
        <dbReference type="ARBA" id="ARBA00022989"/>
    </source>
</evidence>
<dbReference type="InterPro" id="IPR037272">
    <property type="entry name" value="SNS_sf"/>
</dbReference>
<keyword evidence="7" id="KW-0472">Membrane</keyword>
<sequence length="165" mass="18606">MMRNAFLFLEFQEPISAVSYRSKSDFYPGALSAYEKPAYLDSSILTNEKPLRVEDGNGREEGGEHAEREKWGSRWEFLLSCVGLSVGIGNVWRFPYLAYSNGGGESKTYFTTTVYKFFLSLASWLPLLVSGPVETWIIVRSFPRLGLCVTSTLHAVEVSRAQNKE</sequence>
<feature type="binding site" evidence="8">
    <location>
        <position position="86"/>
    </location>
    <ligand>
        <name>Na(+)</name>
        <dbReference type="ChEBI" id="CHEBI:29101"/>
        <label>1</label>
    </ligand>
</feature>
<proteinExistence type="inferred from homology"/>
<keyword evidence="3" id="KW-0813">Transport</keyword>
<keyword evidence="4" id="KW-0812">Transmembrane</keyword>
<dbReference type="GO" id="GO:0046872">
    <property type="term" value="F:metal ion binding"/>
    <property type="evidence" value="ECO:0007669"/>
    <property type="project" value="UniProtKB-KW"/>
</dbReference>
<evidence type="ECO:0000256" key="3">
    <source>
        <dbReference type="ARBA" id="ARBA00022448"/>
    </source>
</evidence>
<comment type="similarity">
    <text evidence="2">Belongs to the sodium:neurotransmitter symporter (SNF) (TC 2.A.22) family.</text>
</comment>
<feature type="binding site" evidence="8">
    <location>
        <position position="83"/>
    </location>
    <ligand>
        <name>Na(+)</name>
        <dbReference type="ChEBI" id="CHEBI:29101"/>
        <label>1</label>
    </ligand>
</feature>
<keyword evidence="8" id="KW-0915">Sodium</keyword>
<dbReference type="PROSITE" id="PS50267">
    <property type="entry name" value="NA_NEUROTRAN_SYMP_3"/>
    <property type="match status" value="1"/>
</dbReference>
<evidence type="ECO:0000256" key="8">
    <source>
        <dbReference type="PIRSR" id="PIRSR600175-1"/>
    </source>
</evidence>
<keyword evidence="5" id="KW-0769">Symport</keyword>
<dbReference type="EMBL" id="LR900867">
    <property type="protein sequence ID" value="CAD7247126.1"/>
    <property type="molecule type" value="Genomic_DNA"/>
</dbReference>
<evidence type="ECO:0000256" key="7">
    <source>
        <dbReference type="ARBA" id="ARBA00023136"/>
    </source>
</evidence>
<dbReference type="Proteomes" id="UP000677054">
    <property type="component" value="Unassembled WGS sequence"/>
</dbReference>
<evidence type="ECO:0000313" key="9">
    <source>
        <dbReference type="EMBL" id="CAD7247126.1"/>
    </source>
</evidence>
<dbReference type="AlphaFoldDB" id="A0A7R8XCN3"/>
<comment type="subcellular location">
    <subcellularLocation>
        <location evidence="1">Membrane</location>
        <topology evidence="1">Multi-pass membrane protein</topology>
    </subcellularLocation>
</comment>